<evidence type="ECO:0000256" key="6">
    <source>
        <dbReference type="PIRSR" id="PIRSR614186-1"/>
    </source>
</evidence>
<organism evidence="8 9">
    <name type="scientific">Vagococcus intermedius</name>
    <dbReference type="NCBI Taxonomy" id="2991418"/>
    <lineage>
        <taxon>Bacteria</taxon>
        <taxon>Bacillati</taxon>
        <taxon>Bacillota</taxon>
        <taxon>Bacilli</taxon>
        <taxon>Lactobacillales</taxon>
        <taxon>Enterococcaceae</taxon>
        <taxon>Vagococcus</taxon>
    </lineage>
</organism>
<dbReference type="KEGG" id="vie:OL234_10960"/>
<evidence type="ECO:0000256" key="3">
    <source>
        <dbReference type="ARBA" id="ARBA00022801"/>
    </source>
</evidence>
<proteinExistence type="inferred from homology"/>
<dbReference type="Proteomes" id="UP001179647">
    <property type="component" value="Plasmid unnamed3"/>
</dbReference>
<dbReference type="Pfam" id="PF00756">
    <property type="entry name" value="Esterase"/>
    <property type="match status" value="1"/>
</dbReference>
<dbReference type="SUPFAM" id="SSF53474">
    <property type="entry name" value="alpha/beta-Hydrolases"/>
    <property type="match status" value="1"/>
</dbReference>
<dbReference type="GO" id="GO:0052689">
    <property type="term" value="F:carboxylic ester hydrolase activity"/>
    <property type="evidence" value="ECO:0007669"/>
    <property type="project" value="UniProtKB-KW"/>
</dbReference>
<sequence>MKTVELLEEHSVLDGVQYKYRHRSESLNCSMTFSLFLPNKEKFPEPSLLWWLSGLTCTDDNFTHKAGAQRVAARLGIAMIMPDTSPRGKEIADSDDYDLGQGAGFYLNATQKPWSSHYKMYDYIIKELTSLVREEFHLIGPEFISGHSMGGHGALVLGLRNPKRFQSITAFAPIVNPSQVPWGIKAFENYLGDNKEDWAEWDAVELIKRYSDKKVPILIDQGDTDQFYKKELEPDKLVKVAKEKKYPLTVRMQSGYDHSYYTIATFIEEHLEFHMNQLKNIKPKE</sequence>
<feature type="active site" description="Charge relay system" evidence="6">
    <location>
        <position position="225"/>
    </location>
</feature>
<dbReference type="FunFam" id="3.40.50.1820:FF:000002">
    <property type="entry name" value="S-formylglutathione hydrolase"/>
    <property type="match status" value="1"/>
</dbReference>
<protein>
    <recommendedName>
        <fullName evidence="5 7">S-formylglutathione hydrolase</fullName>
        <ecNumber evidence="5 7">3.1.2.12</ecNumber>
    </recommendedName>
</protein>
<evidence type="ECO:0000313" key="8">
    <source>
        <dbReference type="EMBL" id="WEG74439.1"/>
    </source>
</evidence>
<evidence type="ECO:0000256" key="7">
    <source>
        <dbReference type="RuleBase" id="RU363068"/>
    </source>
</evidence>
<dbReference type="PANTHER" id="PTHR10061:SF1">
    <property type="entry name" value="S-FORMYLGLUTATHIONE HYDROLASE YEIG"/>
    <property type="match status" value="1"/>
</dbReference>
<dbReference type="InterPro" id="IPR014186">
    <property type="entry name" value="S-formylglutathione_hydrol"/>
</dbReference>
<dbReference type="NCBIfam" id="TIGR02821">
    <property type="entry name" value="fghA_ester_D"/>
    <property type="match status" value="1"/>
</dbReference>
<dbReference type="AlphaFoldDB" id="A0AAF0CWR5"/>
<evidence type="ECO:0000256" key="4">
    <source>
        <dbReference type="ARBA" id="ARBA00047590"/>
    </source>
</evidence>
<dbReference type="RefSeq" id="WP_275470235.1">
    <property type="nucleotide sequence ID" value="NZ_CP110235.1"/>
</dbReference>
<dbReference type="InterPro" id="IPR029058">
    <property type="entry name" value="AB_hydrolase_fold"/>
</dbReference>
<feature type="active site" description="Charge relay system" evidence="6">
    <location>
        <position position="258"/>
    </location>
</feature>
<dbReference type="EMBL" id="CP110235">
    <property type="protein sequence ID" value="WEG74439.1"/>
    <property type="molecule type" value="Genomic_DNA"/>
</dbReference>
<keyword evidence="3 7" id="KW-0378">Hydrolase</keyword>
<reference evidence="8" key="1">
    <citation type="submission" date="2022-10" db="EMBL/GenBank/DDBJ databases">
        <title>Vagococcus sp. isolated from poultry meat.</title>
        <authorList>
            <person name="Johansson P."/>
            <person name="Bjorkroth J."/>
        </authorList>
    </citation>
    <scope>NUCLEOTIDE SEQUENCE</scope>
    <source>
        <strain evidence="8">STAA11</strain>
        <plasmid evidence="8">unnamed3</plasmid>
    </source>
</reference>
<keyword evidence="2 7" id="KW-0719">Serine esterase</keyword>
<dbReference type="Gene3D" id="3.40.50.1820">
    <property type="entry name" value="alpha/beta hydrolase"/>
    <property type="match status" value="1"/>
</dbReference>
<feature type="active site" description="Charge relay system" evidence="6">
    <location>
        <position position="148"/>
    </location>
</feature>
<dbReference type="InterPro" id="IPR000801">
    <property type="entry name" value="Esterase-like"/>
</dbReference>
<comment type="catalytic activity">
    <reaction evidence="4 7">
        <text>S-formylglutathione + H2O = formate + glutathione + H(+)</text>
        <dbReference type="Rhea" id="RHEA:14961"/>
        <dbReference type="ChEBI" id="CHEBI:15377"/>
        <dbReference type="ChEBI" id="CHEBI:15378"/>
        <dbReference type="ChEBI" id="CHEBI:15740"/>
        <dbReference type="ChEBI" id="CHEBI:57688"/>
        <dbReference type="ChEBI" id="CHEBI:57925"/>
        <dbReference type="EC" id="3.1.2.12"/>
    </reaction>
</comment>
<dbReference type="GO" id="GO:0018738">
    <property type="term" value="F:S-formylglutathione hydrolase activity"/>
    <property type="evidence" value="ECO:0007669"/>
    <property type="project" value="UniProtKB-UniRule"/>
</dbReference>
<geneLocation type="plasmid" evidence="8 9">
    <name>unnamed3</name>
</geneLocation>
<comment type="function">
    <text evidence="7">Serine hydrolase involved in the detoxification of formaldehyde.</text>
</comment>
<keyword evidence="8" id="KW-0614">Plasmid</keyword>
<dbReference type="GO" id="GO:0046294">
    <property type="term" value="P:formaldehyde catabolic process"/>
    <property type="evidence" value="ECO:0007669"/>
    <property type="project" value="InterPro"/>
</dbReference>
<comment type="similarity">
    <text evidence="1 7">Belongs to the esterase D family.</text>
</comment>
<evidence type="ECO:0000256" key="2">
    <source>
        <dbReference type="ARBA" id="ARBA00022487"/>
    </source>
</evidence>
<dbReference type="EC" id="3.1.2.12" evidence="5 7"/>
<name>A0AAF0CWR5_9ENTE</name>
<keyword evidence="9" id="KW-1185">Reference proteome</keyword>
<gene>
    <name evidence="8" type="primary">fghA</name>
    <name evidence="8" type="ORF">OL234_10960</name>
</gene>
<dbReference type="PANTHER" id="PTHR10061">
    <property type="entry name" value="S-FORMYLGLUTATHIONE HYDROLASE"/>
    <property type="match status" value="1"/>
</dbReference>
<dbReference type="GO" id="GO:0005829">
    <property type="term" value="C:cytosol"/>
    <property type="evidence" value="ECO:0007669"/>
    <property type="project" value="TreeGrafter"/>
</dbReference>
<evidence type="ECO:0000256" key="5">
    <source>
        <dbReference type="NCBIfam" id="TIGR02821"/>
    </source>
</evidence>
<evidence type="ECO:0000256" key="1">
    <source>
        <dbReference type="ARBA" id="ARBA00005622"/>
    </source>
</evidence>
<accession>A0AAF0CWR5</accession>
<evidence type="ECO:0000313" key="9">
    <source>
        <dbReference type="Proteomes" id="UP001179647"/>
    </source>
</evidence>